<protein>
    <submittedName>
        <fullName evidence="1">Uncharacterized protein</fullName>
    </submittedName>
</protein>
<evidence type="ECO:0000313" key="2">
    <source>
        <dbReference type="Proteomes" id="UP000199245"/>
    </source>
</evidence>
<dbReference type="AlphaFoldDB" id="A0A1G7FS95"/>
<name>A0A1G7FS95_9BRAD</name>
<organism evidence="1 2">
    <name type="scientific">Bradyrhizobium brasilense</name>
    <dbReference type="NCBI Taxonomy" id="1419277"/>
    <lineage>
        <taxon>Bacteria</taxon>
        <taxon>Pseudomonadati</taxon>
        <taxon>Pseudomonadota</taxon>
        <taxon>Alphaproteobacteria</taxon>
        <taxon>Hyphomicrobiales</taxon>
        <taxon>Nitrobacteraceae</taxon>
        <taxon>Bradyrhizobium</taxon>
    </lineage>
</organism>
<gene>
    <name evidence="1" type="ORF">SAMN05216337_103512</name>
</gene>
<accession>A0A1G7FS95</accession>
<reference evidence="1 2" key="1">
    <citation type="submission" date="2016-10" db="EMBL/GenBank/DDBJ databases">
        <authorList>
            <person name="de Groot N.N."/>
        </authorList>
    </citation>
    <scope>NUCLEOTIDE SEQUENCE [LARGE SCALE GENOMIC DNA]</scope>
    <source>
        <strain evidence="1 2">R5</strain>
    </source>
</reference>
<dbReference type="Proteomes" id="UP000199245">
    <property type="component" value="Unassembled WGS sequence"/>
</dbReference>
<evidence type="ECO:0000313" key="1">
    <source>
        <dbReference type="EMBL" id="SDE78793.1"/>
    </source>
</evidence>
<proteinExistence type="predicted"/>
<sequence length="219" mass="23717">MSDTAASKAPAPQISPDNPCPFLRALVAGNYVGGHIVPLPELTGTIGRATGKTGFEGFTARAKIFMVAQIANGLGPFSQLRSLFQGAILDALRNGPLDKHGAGSRILDQHAVVHEDEIARLATFGSDYKAPDGSVERGLSAAEIKTFMAANFQRAKDEHPPSYGILHCYYPLLMLGEWPVLLDIMGKGEGKDRYLSVAEVRTLFVDKRFPDRIVALLQR</sequence>
<dbReference type="RefSeq" id="WP_092087519.1">
    <property type="nucleotide sequence ID" value="NZ_FMZW01000035.1"/>
</dbReference>
<dbReference type="EMBL" id="FMZW01000035">
    <property type="protein sequence ID" value="SDE78793.1"/>
    <property type="molecule type" value="Genomic_DNA"/>
</dbReference>